<comment type="caution">
    <text evidence="2">The sequence shown here is derived from an EMBL/GenBank/DDBJ whole genome shotgun (WGS) entry which is preliminary data.</text>
</comment>
<gene>
    <name evidence="2" type="ORF">Tci_928503</name>
</gene>
<accession>A0A699XJ67</accession>
<protein>
    <submittedName>
        <fullName evidence="2">Uncharacterized protein</fullName>
    </submittedName>
</protein>
<name>A0A699XJ67_TANCI</name>
<proteinExistence type="predicted"/>
<dbReference type="EMBL" id="BKCJ011830594">
    <property type="protein sequence ID" value="GFD56534.1"/>
    <property type="molecule type" value="Genomic_DNA"/>
</dbReference>
<feature type="compositionally biased region" description="Polar residues" evidence="1">
    <location>
        <begin position="9"/>
        <end position="19"/>
    </location>
</feature>
<evidence type="ECO:0000256" key="1">
    <source>
        <dbReference type="SAM" id="MobiDB-lite"/>
    </source>
</evidence>
<reference evidence="2" key="1">
    <citation type="journal article" date="2019" name="Sci. Rep.">
        <title>Draft genome of Tanacetum cinerariifolium, the natural source of mosquito coil.</title>
        <authorList>
            <person name="Yamashiro T."/>
            <person name="Shiraishi A."/>
            <person name="Satake H."/>
            <person name="Nakayama K."/>
        </authorList>
    </citation>
    <scope>NUCLEOTIDE SEQUENCE</scope>
</reference>
<sequence>IKKAMSSDDMYSQLFTQLQSHHESGSGSGCGAGEDDESGDDEDAGKDANS</sequence>
<dbReference type="AlphaFoldDB" id="A0A699XJ67"/>
<feature type="region of interest" description="Disordered" evidence="1">
    <location>
        <begin position="1"/>
        <end position="50"/>
    </location>
</feature>
<organism evidence="2">
    <name type="scientific">Tanacetum cinerariifolium</name>
    <name type="common">Dalmatian daisy</name>
    <name type="synonym">Chrysanthemum cinerariifolium</name>
    <dbReference type="NCBI Taxonomy" id="118510"/>
    <lineage>
        <taxon>Eukaryota</taxon>
        <taxon>Viridiplantae</taxon>
        <taxon>Streptophyta</taxon>
        <taxon>Embryophyta</taxon>
        <taxon>Tracheophyta</taxon>
        <taxon>Spermatophyta</taxon>
        <taxon>Magnoliopsida</taxon>
        <taxon>eudicotyledons</taxon>
        <taxon>Gunneridae</taxon>
        <taxon>Pentapetalae</taxon>
        <taxon>asterids</taxon>
        <taxon>campanulids</taxon>
        <taxon>Asterales</taxon>
        <taxon>Asteraceae</taxon>
        <taxon>Asteroideae</taxon>
        <taxon>Anthemideae</taxon>
        <taxon>Anthemidinae</taxon>
        <taxon>Tanacetum</taxon>
    </lineage>
</organism>
<feature type="compositionally biased region" description="Acidic residues" evidence="1">
    <location>
        <begin position="33"/>
        <end position="44"/>
    </location>
</feature>
<feature type="non-terminal residue" evidence="2">
    <location>
        <position position="1"/>
    </location>
</feature>
<evidence type="ECO:0000313" key="2">
    <source>
        <dbReference type="EMBL" id="GFD56534.1"/>
    </source>
</evidence>